<sequence>MKAHRKRRRERTISLDEVITASRQLALMDASLSVQGYARASGRLYPCRDGTYTARVVWRHRAAGLSIAGTAQGLRLA</sequence>
<evidence type="ECO:0000313" key="2">
    <source>
        <dbReference type="Proteomes" id="UP000464751"/>
    </source>
</evidence>
<dbReference type="AlphaFoldDB" id="A0A6P1YMV9"/>
<keyword evidence="2" id="KW-1185">Reference proteome</keyword>
<name>A0A6P1YMV9_9HYPH</name>
<dbReference type="Proteomes" id="UP000464751">
    <property type="component" value="Chromosome"/>
</dbReference>
<dbReference type="KEGG" id="apra:G3A50_14410"/>
<reference evidence="1 2" key="1">
    <citation type="submission" date="2020-02" db="EMBL/GenBank/DDBJ databases">
        <authorList>
            <person name="Li G."/>
        </authorList>
    </citation>
    <scope>NUCLEOTIDE SEQUENCE [LARGE SCALE GENOMIC DNA]</scope>
    <source>
        <strain evidence="1 2">DSM 102029</strain>
    </source>
</reference>
<evidence type="ECO:0000313" key="1">
    <source>
        <dbReference type="EMBL" id="QIB34767.1"/>
    </source>
</evidence>
<gene>
    <name evidence="1" type="ORF">G3A50_14410</name>
</gene>
<accession>A0A6P1YMV9</accession>
<organism evidence="1 2">
    <name type="scientific">Ancylobacter pratisalsi</name>
    <dbReference type="NCBI Taxonomy" id="1745854"/>
    <lineage>
        <taxon>Bacteria</taxon>
        <taxon>Pseudomonadati</taxon>
        <taxon>Pseudomonadota</taxon>
        <taxon>Alphaproteobacteria</taxon>
        <taxon>Hyphomicrobiales</taxon>
        <taxon>Xanthobacteraceae</taxon>
        <taxon>Ancylobacter</taxon>
    </lineage>
</organism>
<dbReference type="RefSeq" id="WP_163075912.1">
    <property type="nucleotide sequence ID" value="NZ_CP048630.1"/>
</dbReference>
<dbReference type="EMBL" id="CP048630">
    <property type="protein sequence ID" value="QIB34767.1"/>
    <property type="molecule type" value="Genomic_DNA"/>
</dbReference>
<protein>
    <submittedName>
        <fullName evidence="1">Uncharacterized protein</fullName>
    </submittedName>
</protein>
<proteinExistence type="predicted"/>